<evidence type="ECO:0000313" key="5">
    <source>
        <dbReference type="EMBL" id="PKK58474.1"/>
    </source>
</evidence>
<reference evidence="5 6" key="1">
    <citation type="submission" date="2016-04" db="EMBL/GenBank/DDBJ databases">
        <title>Genome analyses suggest a sexual origin of heterokaryosis in a supposedly ancient asexual fungus.</title>
        <authorList>
            <person name="Ropars J."/>
            <person name="Sedzielewska K."/>
            <person name="Noel J."/>
            <person name="Charron P."/>
            <person name="Farinelli L."/>
            <person name="Marton T."/>
            <person name="Kruger M."/>
            <person name="Pelin A."/>
            <person name="Brachmann A."/>
            <person name="Corradi N."/>
        </authorList>
    </citation>
    <scope>NUCLEOTIDE SEQUENCE [LARGE SCALE GENOMIC DNA]</scope>
    <source>
        <strain evidence="5 6">C2</strain>
    </source>
</reference>
<dbReference type="VEuPathDB" id="FungiDB:FUN_011784"/>
<dbReference type="AlphaFoldDB" id="A0A2N1MA18"/>
<protein>
    <recommendedName>
        <fullName evidence="4">Crinkler effector protein N-terminal domain-containing protein</fullName>
    </recommendedName>
</protein>
<keyword evidence="3" id="KW-0964">Secreted</keyword>
<evidence type="ECO:0000256" key="2">
    <source>
        <dbReference type="ARBA" id="ARBA00004613"/>
    </source>
</evidence>
<dbReference type="Pfam" id="PF20147">
    <property type="entry name" value="Crinkler"/>
    <property type="match status" value="1"/>
</dbReference>
<proteinExistence type="predicted"/>
<sequence>MWAKIHSLWALTFRKNKMSEILLNCLAVPNDLIGKIRVQDVVVVEINDRKSIHFLREEIRKKYSPLFDNIPFTKFDLYSIDYTGNVQELLTSLNGRHDVKSRLLDPMDKIFERFKKINEKDLHVIVYLDIQTPSPDS</sequence>
<evidence type="ECO:0000313" key="6">
    <source>
        <dbReference type="Proteomes" id="UP000233469"/>
    </source>
</evidence>
<name>A0A2N1MA18_9GLOM</name>
<accession>A0A2N1MA18</accession>
<gene>
    <name evidence="5" type="ORF">RhiirC2_871550</name>
</gene>
<evidence type="ECO:0000256" key="3">
    <source>
        <dbReference type="ARBA" id="ARBA00022525"/>
    </source>
</evidence>
<dbReference type="InterPro" id="IPR045379">
    <property type="entry name" value="Crinkler_N"/>
</dbReference>
<comment type="caution">
    <text evidence="5">The sequence shown here is derived from an EMBL/GenBank/DDBJ whole genome shotgun (WGS) entry which is preliminary data.</text>
</comment>
<comment type="subcellular location">
    <subcellularLocation>
        <location evidence="1">Host cell</location>
    </subcellularLocation>
    <subcellularLocation>
        <location evidence="2">Secreted</location>
    </subcellularLocation>
</comment>
<dbReference type="Proteomes" id="UP000233469">
    <property type="component" value="Unassembled WGS sequence"/>
</dbReference>
<organism evidence="5 6">
    <name type="scientific">Rhizophagus irregularis</name>
    <dbReference type="NCBI Taxonomy" id="588596"/>
    <lineage>
        <taxon>Eukaryota</taxon>
        <taxon>Fungi</taxon>
        <taxon>Fungi incertae sedis</taxon>
        <taxon>Mucoromycota</taxon>
        <taxon>Glomeromycotina</taxon>
        <taxon>Glomeromycetes</taxon>
        <taxon>Glomerales</taxon>
        <taxon>Glomeraceae</taxon>
        <taxon>Rhizophagus</taxon>
    </lineage>
</organism>
<evidence type="ECO:0000256" key="1">
    <source>
        <dbReference type="ARBA" id="ARBA00004340"/>
    </source>
</evidence>
<dbReference type="VEuPathDB" id="FungiDB:RhiirFUN_013895"/>
<dbReference type="GO" id="GO:0043657">
    <property type="term" value="C:host cell"/>
    <property type="evidence" value="ECO:0007669"/>
    <property type="project" value="UniProtKB-SubCell"/>
</dbReference>
<evidence type="ECO:0000259" key="4">
    <source>
        <dbReference type="Pfam" id="PF20147"/>
    </source>
</evidence>
<feature type="domain" description="Crinkler effector protein N-terminal" evidence="4">
    <location>
        <begin position="23"/>
        <end position="126"/>
    </location>
</feature>
<reference evidence="5 6" key="2">
    <citation type="submission" date="2017-10" db="EMBL/GenBank/DDBJ databases">
        <title>Extensive intraspecific genome diversity in a model arbuscular mycorrhizal fungus.</title>
        <authorList>
            <person name="Chen E.C.H."/>
            <person name="Morin E."/>
            <person name="Baudet D."/>
            <person name="Noel J."/>
            <person name="Ndikumana S."/>
            <person name="Charron P."/>
            <person name="St-Onge C."/>
            <person name="Giorgi J."/>
            <person name="Grigoriev I.V."/>
            <person name="Roux C."/>
            <person name="Martin F.M."/>
            <person name="Corradi N."/>
        </authorList>
    </citation>
    <scope>NUCLEOTIDE SEQUENCE [LARGE SCALE GENOMIC DNA]</scope>
    <source>
        <strain evidence="5 6">C2</strain>
    </source>
</reference>
<dbReference type="EMBL" id="LLXL01003570">
    <property type="protein sequence ID" value="PKK58474.1"/>
    <property type="molecule type" value="Genomic_DNA"/>
</dbReference>
<dbReference type="GO" id="GO:0005576">
    <property type="term" value="C:extracellular region"/>
    <property type="evidence" value="ECO:0007669"/>
    <property type="project" value="UniProtKB-SubCell"/>
</dbReference>